<keyword evidence="2" id="KW-1185">Reference proteome</keyword>
<name>A0A834HYC4_RHYFE</name>
<sequence length="72" mass="8279">MRIKDINVEIGIEIYGENKTVLSSNHHTTLGRVRRAQFRKKIDLKRPGIDRSIRGERAPPPPRAPYVIALFD</sequence>
<dbReference type="Proteomes" id="UP000625711">
    <property type="component" value="Unassembled WGS sequence"/>
</dbReference>
<accession>A0A834HYC4</accession>
<proteinExistence type="predicted"/>
<evidence type="ECO:0000313" key="1">
    <source>
        <dbReference type="EMBL" id="KAF7267340.1"/>
    </source>
</evidence>
<dbReference type="EMBL" id="JAACXV010014434">
    <property type="protein sequence ID" value="KAF7267340.1"/>
    <property type="molecule type" value="Genomic_DNA"/>
</dbReference>
<reference evidence="1" key="1">
    <citation type="submission" date="2020-08" db="EMBL/GenBank/DDBJ databases">
        <title>Genome sequencing and assembly of the red palm weevil Rhynchophorus ferrugineus.</title>
        <authorList>
            <person name="Dias G.B."/>
            <person name="Bergman C.M."/>
            <person name="Manee M."/>
        </authorList>
    </citation>
    <scope>NUCLEOTIDE SEQUENCE</scope>
    <source>
        <strain evidence="1">AA-2017</strain>
        <tissue evidence="1">Whole larva</tissue>
    </source>
</reference>
<evidence type="ECO:0000313" key="2">
    <source>
        <dbReference type="Proteomes" id="UP000625711"/>
    </source>
</evidence>
<dbReference type="AlphaFoldDB" id="A0A834HYC4"/>
<protein>
    <submittedName>
        <fullName evidence="1">Uncharacterized protein</fullName>
    </submittedName>
</protein>
<comment type="caution">
    <text evidence="1">The sequence shown here is derived from an EMBL/GenBank/DDBJ whole genome shotgun (WGS) entry which is preliminary data.</text>
</comment>
<gene>
    <name evidence="1" type="ORF">GWI33_019413</name>
</gene>
<organism evidence="1 2">
    <name type="scientific">Rhynchophorus ferrugineus</name>
    <name type="common">Red palm weevil</name>
    <name type="synonym">Curculio ferrugineus</name>
    <dbReference type="NCBI Taxonomy" id="354439"/>
    <lineage>
        <taxon>Eukaryota</taxon>
        <taxon>Metazoa</taxon>
        <taxon>Ecdysozoa</taxon>
        <taxon>Arthropoda</taxon>
        <taxon>Hexapoda</taxon>
        <taxon>Insecta</taxon>
        <taxon>Pterygota</taxon>
        <taxon>Neoptera</taxon>
        <taxon>Endopterygota</taxon>
        <taxon>Coleoptera</taxon>
        <taxon>Polyphaga</taxon>
        <taxon>Cucujiformia</taxon>
        <taxon>Curculionidae</taxon>
        <taxon>Dryophthorinae</taxon>
        <taxon>Rhynchophorus</taxon>
    </lineage>
</organism>